<organism evidence="1 2">
    <name type="scientific">Spirosoma validum</name>
    <dbReference type="NCBI Taxonomy" id="2771355"/>
    <lineage>
        <taxon>Bacteria</taxon>
        <taxon>Pseudomonadati</taxon>
        <taxon>Bacteroidota</taxon>
        <taxon>Cytophagia</taxon>
        <taxon>Cytophagales</taxon>
        <taxon>Cytophagaceae</taxon>
        <taxon>Spirosoma</taxon>
    </lineage>
</organism>
<name>A0A927B3Q0_9BACT</name>
<reference evidence="1" key="1">
    <citation type="submission" date="2020-09" db="EMBL/GenBank/DDBJ databases">
        <authorList>
            <person name="Kim M.K."/>
        </authorList>
    </citation>
    <scope>NUCLEOTIDE SEQUENCE</scope>
    <source>
        <strain evidence="1">BT704</strain>
    </source>
</reference>
<dbReference type="AlphaFoldDB" id="A0A927B3Q0"/>
<dbReference type="EMBL" id="JACXAA010000006">
    <property type="protein sequence ID" value="MBD2754647.1"/>
    <property type="molecule type" value="Genomic_DNA"/>
</dbReference>
<evidence type="ECO:0008006" key="3">
    <source>
        <dbReference type="Google" id="ProtNLM"/>
    </source>
</evidence>
<dbReference type="RefSeq" id="WP_191040279.1">
    <property type="nucleotide sequence ID" value="NZ_JACXAA010000006.1"/>
</dbReference>
<proteinExistence type="predicted"/>
<gene>
    <name evidence="1" type="ORF">IC230_17200</name>
</gene>
<evidence type="ECO:0000313" key="2">
    <source>
        <dbReference type="Proteomes" id="UP000653797"/>
    </source>
</evidence>
<protein>
    <recommendedName>
        <fullName evidence="3">Hydrogenase maturation nickel metallochaperone HypA</fullName>
    </recommendedName>
</protein>
<comment type="caution">
    <text evidence="1">The sequence shown here is derived from an EMBL/GenBank/DDBJ whole genome shotgun (WGS) entry which is preliminary data.</text>
</comment>
<accession>A0A927B3Q0</accession>
<sequence length="98" mass="10528">MIPETDTINEALRLDGNAVAGELQMLLGFDVTVLQAICGHCHKEGVFANLVAYVRGPGMVLRCPTCEGLILQIVKTPQTVIINLEGITPGIKSTVIQR</sequence>
<dbReference type="Pfam" id="PF20120">
    <property type="entry name" value="DUF6510"/>
    <property type="match status" value="1"/>
</dbReference>
<keyword evidence="2" id="KW-1185">Reference proteome</keyword>
<dbReference type="Proteomes" id="UP000653797">
    <property type="component" value="Unassembled WGS sequence"/>
</dbReference>
<evidence type="ECO:0000313" key="1">
    <source>
        <dbReference type="EMBL" id="MBD2754647.1"/>
    </source>
</evidence>
<dbReference type="InterPro" id="IPR045423">
    <property type="entry name" value="DUF6510"/>
</dbReference>